<keyword evidence="2" id="KW-0812">Transmembrane</keyword>
<dbReference type="InterPro" id="IPR050400">
    <property type="entry name" value="Bact_Cytoskel_RodZ"/>
</dbReference>
<dbReference type="SUPFAM" id="SSF47413">
    <property type="entry name" value="lambda repressor-like DNA-binding domains"/>
    <property type="match status" value="1"/>
</dbReference>
<feature type="domain" description="Cytoskeleton protein RodZ-like C-terminal" evidence="3">
    <location>
        <begin position="179"/>
        <end position="243"/>
    </location>
</feature>
<dbReference type="Pfam" id="PF13413">
    <property type="entry name" value="HTH_25"/>
    <property type="match status" value="1"/>
</dbReference>
<reference evidence="4 5" key="1">
    <citation type="submission" date="2020-08" db="EMBL/GenBank/DDBJ databases">
        <title>Functional genomics of gut bacteria from endangered species of beetles.</title>
        <authorList>
            <person name="Carlos-Shanley C."/>
        </authorList>
    </citation>
    <scope>NUCLEOTIDE SEQUENCE [LARGE SCALE GENOMIC DNA]</scope>
    <source>
        <strain evidence="4 5">S00245</strain>
    </source>
</reference>
<accession>A0A7W7KC33</accession>
<dbReference type="PANTHER" id="PTHR34475">
    <property type="match status" value="1"/>
</dbReference>
<dbReference type="RefSeq" id="WP_184246562.1">
    <property type="nucleotide sequence ID" value="NZ_JACHLR010000012.1"/>
</dbReference>
<dbReference type="Gene3D" id="1.10.260.40">
    <property type="entry name" value="lambda repressor-like DNA-binding domains"/>
    <property type="match status" value="1"/>
</dbReference>
<keyword evidence="5" id="KW-1185">Reference proteome</keyword>
<name>A0A7W7KC33_9SPHN</name>
<proteinExistence type="predicted"/>
<evidence type="ECO:0000313" key="4">
    <source>
        <dbReference type="EMBL" id="MBB4859524.1"/>
    </source>
</evidence>
<dbReference type="PANTHER" id="PTHR34475:SF1">
    <property type="entry name" value="CYTOSKELETON PROTEIN RODZ"/>
    <property type="match status" value="1"/>
</dbReference>
<feature type="compositionally biased region" description="Polar residues" evidence="1">
    <location>
        <begin position="310"/>
        <end position="320"/>
    </location>
</feature>
<evidence type="ECO:0000313" key="5">
    <source>
        <dbReference type="Proteomes" id="UP000555448"/>
    </source>
</evidence>
<protein>
    <submittedName>
        <fullName evidence="4">Cytoskeletal protein RodZ</fullName>
    </submittedName>
</protein>
<feature type="compositionally biased region" description="Low complexity" evidence="1">
    <location>
        <begin position="266"/>
        <end position="283"/>
    </location>
</feature>
<gene>
    <name evidence="4" type="ORF">HNO88_002853</name>
</gene>
<evidence type="ECO:0000259" key="3">
    <source>
        <dbReference type="Pfam" id="PF13464"/>
    </source>
</evidence>
<sequence length="320" mass="33196">MEDHINTPSTPPPPASVGDQLRAAREAQGLSLGDIAAQTRVAERHLISIEENRFTELAAPTYAVGFSRSYARAVGLDESEIAARVRRQIDAQPVTRGPTLPSFEPGDPARVPPSRIAWLAGLLAVVVVGVLLVFWNDFLSPEGELPDLAPGATQGGVASVAPRPAAPAPQASPGGPVVLTATAPRVWVKVTDTAGNQLFQKEMAQGESYTVPAEAQAPQLRTARPDQLQITVGGRALARLGDKPEVISGVVLTPAALLQRAGPAASTAAPAANTAPAPAIGPARARRSDVPPAPKMDDLLNGIEGPANRAQDNPVSTTQL</sequence>
<organism evidence="4 5">
    <name type="scientific">Novosphingobium chloroacetimidivorans</name>
    <dbReference type="NCBI Taxonomy" id="1428314"/>
    <lineage>
        <taxon>Bacteria</taxon>
        <taxon>Pseudomonadati</taxon>
        <taxon>Pseudomonadota</taxon>
        <taxon>Alphaproteobacteria</taxon>
        <taxon>Sphingomonadales</taxon>
        <taxon>Sphingomonadaceae</taxon>
        <taxon>Novosphingobium</taxon>
    </lineage>
</organism>
<dbReference type="AlphaFoldDB" id="A0A7W7KC33"/>
<keyword evidence="2" id="KW-0472">Membrane</keyword>
<evidence type="ECO:0000256" key="1">
    <source>
        <dbReference type="SAM" id="MobiDB-lite"/>
    </source>
</evidence>
<dbReference type="InterPro" id="IPR010982">
    <property type="entry name" value="Lambda_DNA-bd_dom_sf"/>
</dbReference>
<feature type="compositionally biased region" description="Low complexity" evidence="1">
    <location>
        <begin position="155"/>
        <end position="177"/>
    </location>
</feature>
<dbReference type="InterPro" id="IPR025194">
    <property type="entry name" value="RodZ-like_C"/>
</dbReference>
<comment type="caution">
    <text evidence="4">The sequence shown here is derived from an EMBL/GenBank/DDBJ whole genome shotgun (WGS) entry which is preliminary data.</text>
</comment>
<dbReference type="CDD" id="cd00093">
    <property type="entry name" value="HTH_XRE"/>
    <property type="match status" value="1"/>
</dbReference>
<dbReference type="EMBL" id="JACHLR010000012">
    <property type="protein sequence ID" value="MBB4859524.1"/>
    <property type="molecule type" value="Genomic_DNA"/>
</dbReference>
<keyword evidence="2" id="KW-1133">Transmembrane helix</keyword>
<feature type="transmembrane region" description="Helical" evidence="2">
    <location>
        <begin position="116"/>
        <end position="135"/>
    </location>
</feature>
<feature type="region of interest" description="Disordered" evidence="1">
    <location>
        <begin position="266"/>
        <end position="320"/>
    </location>
</feature>
<dbReference type="GO" id="GO:0003677">
    <property type="term" value="F:DNA binding"/>
    <property type="evidence" value="ECO:0007669"/>
    <property type="project" value="InterPro"/>
</dbReference>
<evidence type="ECO:0000256" key="2">
    <source>
        <dbReference type="SAM" id="Phobius"/>
    </source>
</evidence>
<dbReference type="Proteomes" id="UP000555448">
    <property type="component" value="Unassembled WGS sequence"/>
</dbReference>
<feature type="region of interest" description="Disordered" evidence="1">
    <location>
        <begin position="150"/>
        <end position="177"/>
    </location>
</feature>
<dbReference type="Pfam" id="PF13464">
    <property type="entry name" value="RodZ_C"/>
    <property type="match status" value="1"/>
</dbReference>
<dbReference type="InterPro" id="IPR001387">
    <property type="entry name" value="Cro/C1-type_HTH"/>
</dbReference>